<organism evidence="2 3">
    <name type="scientific">Desulfotruncus arcticus DSM 17038</name>
    <dbReference type="NCBI Taxonomy" id="1121424"/>
    <lineage>
        <taxon>Bacteria</taxon>
        <taxon>Bacillati</taxon>
        <taxon>Bacillota</taxon>
        <taxon>Clostridia</taxon>
        <taxon>Eubacteriales</taxon>
        <taxon>Desulfallaceae</taxon>
        <taxon>Desulfotruncus</taxon>
    </lineage>
</organism>
<sequence>MKNPNKPVIFIACALCVIVISLVLFLSNVGPGGSTLTRDYHGITNSTEEQGSAAPPESMQEGKDINLLPGSRDLSEIGDSLQQDKYQAILLKYTAMFSKLQSEYTGKLNNLLKRAQLDIQNSGGQNKEIIKISYQYLKEARALEKECDTKFYSILSDMKKELKQEHFPQDVVDEAETQYKQQKKERERYLSTKALAYIKGN</sequence>
<dbReference type="AlphaFoldDB" id="A0A1I2X1I4"/>
<dbReference type="STRING" id="341036.SAMN05660649_03756"/>
<accession>A0A1I2X1I4</accession>
<reference evidence="3" key="1">
    <citation type="submission" date="2016-10" db="EMBL/GenBank/DDBJ databases">
        <authorList>
            <person name="Varghese N."/>
            <person name="Submissions S."/>
        </authorList>
    </citation>
    <scope>NUCLEOTIDE SEQUENCE [LARGE SCALE GENOMIC DNA]</scope>
    <source>
        <strain evidence="3">DSM 17038</strain>
    </source>
</reference>
<gene>
    <name evidence="2" type="ORF">SAMN05660649_03756</name>
</gene>
<evidence type="ECO:0000313" key="3">
    <source>
        <dbReference type="Proteomes" id="UP000199337"/>
    </source>
</evidence>
<dbReference type="OrthoDB" id="1795755at2"/>
<protein>
    <submittedName>
        <fullName evidence="2">Uncharacterized protein</fullName>
    </submittedName>
</protein>
<dbReference type="Proteomes" id="UP000199337">
    <property type="component" value="Unassembled WGS sequence"/>
</dbReference>
<evidence type="ECO:0000313" key="2">
    <source>
        <dbReference type="EMBL" id="SFH07302.1"/>
    </source>
</evidence>
<name>A0A1I2X1I4_9FIRM</name>
<evidence type="ECO:0000256" key="1">
    <source>
        <dbReference type="SAM" id="MobiDB-lite"/>
    </source>
</evidence>
<proteinExistence type="predicted"/>
<keyword evidence="3" id="KW-1185">Reference proteome</keyword>
<feature type="region of interest" description="Disordered" evidence="1">
    <location>
        <begin position="46"/>
        <end position="65"/>
    </location>
</feature>
<dbReference type="EMBL" id="FOOX01000015">
    <property type="protein sequence ID" value="SFH07302.1"/>
    <property type="molecule type" value="Genomic_DNA"/>
</dbReference>
<dbReference type="RefSeq" id="WP_131820793.1">
    <property type="nucleotide sequence ID" value="NZ_FOOX01000015.1"/>
</dbReference>